<sequence>MSHSPFGLFGRPAGDPGFTVAIEIGTDLYDLELEQQCRILELTGRPGADFDQSATGCARVVYELPHTGWVQAGTDALDVLQAVLGEFEVFGAEICRSDLWAEEPIFPTMPSEVRTGRPPDQDLTVVTVELDSSVRRSTADLGRALLELRAVGGAHCTPAPEDRHHLIVTMPNRSSLVSASAVAGKCLIPVGHMWQINRVRVVESQTYHLELEDRARYHPPRVPDWQFALGGEDGRMVVVPDGSANLHGWTVASRQSDGQEHTAELTRDLVWIDEAGLVNLLGHGDRIEAWTATLPGSALLTSFATPQGTEFLVDRWDGMTNWLVETLVRNGSGLIVDLGPGGYVAPVDEDVDDDLGLADVLDPDDEVINAQLHVLDDGVVMVRRSRTVLRRLRLGDHSVEGLELDVWHHDGHFDDCTDGYLFTSDLHLAASACTAWFRDHGGLEALDALGCDYSFADALPATDREDA</sequence>
<evidence type="ECO:0000313" key="2">
    <source>
        <dbReference type="Proteomes" id="UP000182054"/>
    </source>
</evidence>
<protein>
    <submittedName>
        <fullName evidence="1">Uncharacterized protein</fullName>
    </submittedName>
</protein>
<organism evidence="1 2">
    <name type="scientific">Rhodococcoides kroppenstedtii</name>
    <dbReference type="NCBI Taxonomy" id="293050"/>
    <lineage>
        <taxon>Bacteria</taxon>
        <taxon>Bacillati</taxon>
        <taxon>Actinomycetota</taxon>
        <taxon>Actinomycetes</taxon>
        <taxon>Mycobacteriales</taxon>
        <taxon>Nocardiaceae</taxon>
        <taxon>Rhodococcoides</taxon>
    </lineage>
</organism>
<gene>
    <name evidence="1" type="ORF">SAMN05444374_112125</name>
</gene>
<dbReference type="GeneID" id="85487901"/>
<dbReference type="Proteomes" id="UP000182054">
    <property type="component" value="Unassembled WGS sequence"/>
</dbReference>
<accession>A0A1I0U395</accession>
<evidence type="ECO:0000313" key="1">
    <source>
        <dbReference type="EMBL" id="SFA58468.1"/>
    </source>
</evidence>
<reference evidence="1 2" key="1">
    <citation type="submission" date="2016-10" db="EMBL/GenBank/DDBJ databases">
        <authorList>
            <person name="de Groot N.N."/>
        </authorList>
    </citation>
    <scope>NUCLEOTIDE SEQUENCE [LARGE SCALE GENOMIC DNA]</scope>
    <source>
        <strain evidence="1 2">DSM 44908</strain>
    </source>
</reference>
<name>A0A1I0U395_9NOCA</name>
<dbReference type="AlphaFoldDB" id="A0A1I0U395"/>
<dbReference type="EMBL" id="FOJN01000012">
    <property type="protein sequence ID" value="SFA58468.1"/>
    <property type="molecule type" value="Genomic_DNA"/>
</dbReference>
<proteinExistence type="predicted"/>
<dbReference type="RefSeq" id="WP_139203980.1">
    <property type="nucleotide sequence ID" value="NZ_FOJN01000012.1"/>
</dbReference>